<reference evidence="2" key="1">
    <citation type="journal article" date="2023" name="Plant J.">
        <title>The genome of the king protea, Protea cynaroides.</title>
        <authorList>
            <person name="Chang J."/>
            <person name="Duong T.A."/>
            <person name="Schoeman C."/>
            <person name="Ma X."/>
            <person name="Roodt D."/>
            <person name="Barker N."/>
            <person name="Li Z."/>
            <person name="Van de Peer Y."/>
            <person name="Mizrachi E."/>
        </authorList>
    </citation>
    <scope>NUCLEOTIDE SEQUENCE</scope>
    <source>
        <tissue evidence="2">Young leaves</tissue>
    </source>
</reference>
<gene>
    <name evidence="2" type="ORF">NE237_026721</name>
</gene>
<dbReference type="AlphaFoldDB" id="A0A9Q0GM51"/>
<dbReference type="Proteomes" id="UP001141806">
    <property type="component" value="Unassembled WGS sequence"/>
</dbReference>
<keyword evidence="3" id="KW-1185">Reference proteome</keyword>
<feature type="compositionally biased region" description="Gly residues" evidence="1">
    <location>
        <begin position="31"/>
        <end position="46"/>
    </location>
</feature>
<organism evidence="2 3">
    <name type="scientific">Protea cynaroides</name>
    <dbReference type="NCBI Taxonomy" id="273540"/>
    <lineage>
        <taxon>Eukaryota</taxon>
        <taxon>Viridiplantae</taxon>
        <taxon>Streptophyta</taxon>
        <taxon>Embryophyta</taxon>
        <taxon>Tracheophyta</taxon>
        <taxon>Spermatophyta</taxon>
        <taxon>Magnoliopsida</taxon>
        <taxon>Proteales</taxon>
        <taxon>Proteaceae</taxon>
        <taxon>Protea</taxon>
    </lineage>
</organism>
<sequence length="99" mass="10721">MYTRIQQWVMMEPCKMKKVLMEMHRDREDAGGVGQASGAVGGGESGGAAAAAEREDACHDGAVGDDGAWQDGGGVHRDSFLMKWTSIMASKQFFPHELF</sequence>
<name>A0A9Q0GM51_9MAGN</name>
<dbReference type="EMBL" id="JAMYWD010001343">
    <property type="protein sequence ID" value="KAJ4943953.1"/>
    <property type="molecule type" value="Genomic_DNA"/>
</dbReference>
<evidence type="ECO:0000256" key="1">
    <source>
        <dbReference type="SAM" id="MobiDB-lite"/>
    </source>
</evidence>
<evidence type="ECO:0000313" key="2">
    <source>
        <dbReference type="EMBL" id="KAJ4943953.1"/>
    </source>
</evidence>
<feature type="region of interest" description="Disordered" evidence="1">
    <location>
        <begin position="26"/>
        <end position="70"/>
    </location>
</feature>
<comment type="caution">
    <text evidence="2">The sequence shown here is derived from an EMBL/GenBank/DDBJ whole genome shotgun (WGS) entry which is preliminary data.</text>
</comment>
<accession>A0A9Q0GM51</accession>
<evidence type="ECO:0000313" key="3">
    <source>
        <dbReference type="Proteomes" id="UP001141806"/>
    </source>
</evidence>
<proteinExistence type="predicted"/>
<protein>
    <submittedName>
        <fullName evidence="2">Uncharacterized protein</fullName>
    </submittedName>
</protein>